<dbReference type="RefSeq" id="WP_375522004.1">
    <property type="nucleotide sequence ID" value="NZ_JBHIRY010000026.1"/>
</dbReference>
<gene>
    <name evidence="1" type="ORF">ACE5LO_21355</name>
</gene>
<organism evidence="1 2">
    <name type="scientific">Paenibacillus medicaginis</name>
    <dbReference type="NCBI Taxonomy" id="1470560"/>
    <lineage>
        <taxon>Bacteria</taxon>
        <taxon>Bacillati</taxon>
        <taxon>Bacillota</taxon>
        <taxon>Bacilli</taxon>
        <taxon>Bacillales</taxon>
        <taxon>Paenibacillaceae</taxon>
        <taxon>Paenibacillus</taxon>
    </lineage>
</organism>
<reference evidence="1 2" key="1">
    <citation type="submission" date="2024-09" db="EMBL/GenBank/DDBJ databases">
        <title>Paenibacillus zeirhizospherea sp. nov., isolated from surface of the maize (Zea mays) roots in a horticulture field, Hungary.</title>
        <authorList>
            <person name="Marton D."/>
            <person name="Farkas M."/>
            <person name="Bedics A."/>
            <person name="Toth E."/>
            <person name="Tancsics A."/>
            <person name="Boka K."/>
            <person name="Marati G."/>
            <person name="Kriszt B."/>
            <person name="Cserhati M."/>
        </authorList>
    </citation>
    <scope>NUCLEOTIDE SEQUENCE [LARGE SCALE GENOMIC DNA]</scope>
    <source>
        <strain evidence="1 2">JCM 18446</strain>
    </source>
</reference>
<comment type="caution">
    <text evidence="1">The sequence shown here is derived from an EMBL/GenBank/DDBJ whole genome shotgun (WGS) entry which is preliminary data.</text>
</comment>
<protein>
    <recommendedName>
        <fullName evidence="3">CopG family transcriptional regulator</fullName>
    </recommendedName>
</protein>
<evidence type="ECO:0000313" key="2">
    <source>
        <dbReference type="Proteomes" id="UP001580430"/>
    </source>
</evidence>
<proteinExistence type="predicted"/>
<evidence type="ECO:0000313" key="1">
    <source>
        <dbReference type="EMBL" id="MFB5762927.1"/>
    </source>
</evidence>
<dbReference type="Proteomes" id="UP001580430">
    <property type="component" value="Unassembled WGS sequence"/>
</dbReference>
<name>A0ABV5C9C4_9BACL</name>
<sequence length="150" mass="17196">MMEDKTRLNLSLSQDIDDALTNLADKIKMSKNSLINLALSKLLVEFGVIDLHKETQEKTAVLKSTDYCDLLKQGRLVLGEFICTIERINVKASGEDEIRFAYYKLNKNDNERLILRPLDINENELLMLFADAVNKNVFSSDFQRKLKAIL</sequence>
<accession>A0ABV5C9C4</accession>
<dbReference type="EMBL" id="JBHIRY010000026">
    <property type="protein sequence ID" value="MFB5762927.1"/>
    <property type="molecule type" value="Genomic_DNA"/>
</dbReference>
<keyword evidence="2" id="KW-1185">Reference proteome</keyword>
<evidence type="ECO:0008006" key="3">
    <source>
        <dbReference type="Google" id="ProtNLM"/>
    </source>
</evidence>